<proteinExistence type="predicted"/>
<organism evidence="1 2">
    <name type="scientific">Anisodus tanguticus</name>
    <dbReference type="NCBI Taxonomy" id="243964"/>
    <lineage>
        <taxon>Eukaryota</taxon>
        <taxon>Viridiplantae</taxon>
        <taxon>Streptophyta</taxon>
        <taxon>Embryophyta</taxon>
        <taxon>Tracheophyta</taxon>
        <taxon>Spermatophyta</taxon>
        <taxon>Magnoliopsida</taxon>
        <taxon>eudicotyledons</taxon>
        <taxon>Gunneridae</taxon>
        <taxon>Pentapetalae</taxon>
        <taxon>asterids</taxon>
        <taxon>lamiids</taxon>
        <taxon>Solanales</taxon>
        <taxon>Solanaceae</taxon>
        <taxon>Solanoideae</taxon>
        <taxon>Hyoscyameae</taxon>
        <taxon>Anisodus</taxon>
    </lineage>
</organism>
<dbReference type="EMBL" id="JAVYJV010000021">
    <property type="protein sequence ID" value="KAK4343077.1"/>
    <property type="molecule type" value="Genomic_DNA"/>
</dbReference>
<name>A0AAE1R347_9SOLA</name>
<dbReference type="Gene3D" id="3.40.50.2000">
    <property type="entry name" value="Glycogen Phosphorylase B"/>
    <property type="match status" value="1"/>
</dbReference>
<accession>A0AAE1R347</accession>
<dbReference type="AlphaFoldDB" id="A0AAE1R347"/>
<keyword evidence="2" id="KW-1185">Reference proteome</keyword>
<evidence type="ECO:0000313" key="2">
    <source>
        <dbReference type="Proteomes" id="UP001291623"/>
    </source>
</evidence>
<protein>
    <submittedName>
        <fullName evidence="1">Uncharacterized protein</fullName>
    </submittedName>
</protein>
<reference evidence="1" key="1">
    <citation type="submission" date="2023-12" db="EMBL/GenBank/DDBJ databases">
        <title>Genome assembly of Anisodus tanguticus.</title>
        <authorList>
            <person name="Wang Y.-J."/>
        </authorList>
    </citation>
    <scope>NUCLEOTIDE SEQUENCE</scope>
    <source>
        <strain evidence="1">KB-2021</strain>
        <tissue evidence="1">Leaf</tissue>
    </source>
</reference>
<sequence>MGRVSDDCLLNVGAHAAAQCDRACYGNGTTAPYFFLGTSFMGGVYGVGACRFEIWPSSFPRVFIFKQLLLWLYKKFPYRVISRMDLAKIRSHHSVALTHIPLLPLFAKFPNDPPGFDVQRVSTLKQPIQEIIQNMETKPSCIISTLGLYWVQEVTDKFKISVLCLLCTDHIHKQENIEETLVSNSDIFSIPGLTQEIVIGKAQVLDETTLNQSDNMQRIIRQHKLSYDSAP</sequence>
<evidence type="ECO:0000313" key="1">
    <source>
        <dbReference type="EMBL" id="KAK4343077.1"/>
    </source>
</evidence>
<dbReference type="Proteomes" id="UP001291623">
    <property type="component" value="Unassembled WGS sequence"/>
</dbReference>
<comment type="caution">
    <text evidence="1">The sequence shown here is derived from an EMBL/GenBank/DDBJ whole genome shotgun (WGS) entry which is preliminary data.</text>
</comment>
<gene>
    <name evidence="1" type="ORF">RND71_038893</name>
</gene>